<accession>A0ABP1Q1U4</accession>
<dbReference type="EMBL" id="CAXLJM020000019">
    <property type="protein sequence ID" value="CAL8086135.1"/>
    <property type="molecule type" value="Genomic_DNA"/>
</dbReference>
<evidence type="ECO:0000313" key="1">
    <source>
        <dbReference type="EMBL" id="CAL8086135.1"/>
    </source>
</evidence>
<reference evidence="1 2" key="1">
    <citation type="submission" date="2024-08" db="EMBL/GenBank/DDBJ databases">
        <authorList>
            <person name="Cucini C."/>
            <person name="Frati F."/>
        </authorList>
    </citation>
    <scope>NUCLEOTIDE SEQUENCE [LARGE SCALE GENOMIC DNA]</scope>
</reference>
<organism evidence="1 2">
    <name type="scientific">Orchesella dallaii</name>
    <dbReference type="NCBI Taxonomy" id="48710"/>
    <lineage>
        <taxon>Eukaryota</taxon>
        <taxon>Metazoa</taxon>
        <taxon>Ecdysozoa</taxon>
        <taxon>Arthropoda</taxon>
        <taxon>Hexapoda</taxon>
        <taxon>Collembola</taxon>
        <taxon>Entomobryomorpha</taxon>
        <taxon>Entomobryoidea</taxon>
        <taxon>Orchesellidae</taxon>
        <taxon>Orchesellinae</taxon>
        <taxon>Orchesella</taxon>
    </lineage>
</organism>
<keyword evidence="2" id="KW-1185">Reference proteome</keyword>
<proteinExistence type="predicted"/>
<name>A0ABP1Q1U4_9HEXA</name>
<dbReference type="Proteomes" id="UP001642540">
    <property type="component" value="Unassembled WGS sequence"/>
</dbReference>
<gene>
    <name evidence="1" type="ORF">ODALV1_LOCUS6345</name>
</gene>
<evidence type="ECO:0000313" key="2">
    <source>
        <dbReference type="Proteomes" id="UP001642540"/>
    </source>
</evidence>
<sequence length="215" mass="24320">MSRIINPSTPDNGLNDNDETEFYPVLSFSPHEFQVVNGQVRFVRSVAYNFHSCIQNTGGDSGGGNIPDTEIKWKSISPIDPLCGVNLEEKVVEYKVGDYMLQYRQDQPSVVQTREEAHSAYYATTLSKSRVCYIGSTLLVFISTGEKKRKAVFVLQFCQCHVCNEAWPWEYASYLDGDAKGFTQVEFDALSLKPVDMTIILKGEQELRYVKLTCE</sequence>
<comment type="caution">
    <text evidence="1">The sequence shown here is derived from an EMBL/GenBank/DDBJ whole genome shotgun (WGS) entry which is preliminary data.</text>
</comment>
<protein>
    <submittedName>
        <fullName evidence="1">Uncharacterized protein</fullName>
    </submittedName>
</protein>